<evidence type="ECO:0000256" key="5">
    <source>
        <dbReference type="ARBA" id="ARBA00023163"/>
    </source>
</evidence>
<keyword evidence="5" id="KW-0804">Transcription</keyword>
<dbReference type="InterPro" id="IPR007630">
    <property type="entry name" value="RNA_pol_sigma70_r4"/>
</dbReference>
<accession>A0ABP9RJU4</accession>
<dbReference type="InterPro" id="IPR014284">
    <property type="entry name" value="RNA_pol_sigma-70_dom"/>
</dbReference>
<feature type="domain" description="RNA polymerase sigma-70 region 4" evidence="7">
    <location>
        <begin position="134"/>
        <end position="183"/>
    </location>
</feature>
<dbReference type="InterPro" id="IPR013325">
    <property type="entry name" value="RNA_pol_sigma_r2"/>
</dbReference>
<dbReference type="PANTHER" id="PTHR43133:SF52">
    <property type="entry name" value="ECF RNA POLYMERASE SIGMA FACTOR SIGL"/>
    <property type="match status" value="1"/>
</dbReference>
<dbReference type="InterPro" id="IPR007627">
    <property type="entry name" value="RNA_pol_sigma70_r2"/>
</dbReference>
<dbReference type="Gene3D" id="1.10.10.10">
    <property type="entry name" value="Winged helix-like DNA-binding domain superfamily/Winged helix DNA-binding domain"/>
    <property type="match status" value="1"/>
</dbReference>
<evidence type="ECO:0000256" key="1">
    <source>
        <dbReference type="ARBA" id="ARBA00010641"/>
    </source>
</evidence>
<dbReference type="Gene3D" id="1.10.1740.10">
    <property type="match status" value="1"/>
</dbReference>
<keyword evidence="9" id="KW-1185">Reference proteome</keyword>
<dbReference type="InterPro" id="IPR013324">
    <property type="entry name" value="RNA_pol_sigma_r3/r4-like"/>
</dbReference>
<comment type="similarity">
    <text evidence="1">Belongs to the sigma-70 factor family. ECF subfamily.</text>
</comment>
<dbReference type="EMBL" id="BAABJQ010000002">
    <property type="protein sequence ID" value="GAA5179123.1"/>
    <property type="molecule type" value="Genomic_DNA"/>
</dbReference>
<dbReference type="Pfam" id="PF04542">
    <property type="entry name" value="Sigma70_r2"/>
    <property type="match status" value="1"/>
</dbReference>
<evidence type="ECO:0000259" key="7">
    <source>
        <dbReference type="Pfam" id="PF04545"/>
    </source>
</evidence>
<keyword evidence="2" id="KW-0805">Transcription regulation</keyword>
<evidence type="ECO:0000256" key="3">
    <source>
        <dbReference type="ARBA" id="ARBA00023082"/>
    </source>
</evidence>
<organism evidence="8 9">
    <name type="scientific">Rugosimonospora acidiphila</name>
    <dbReference type="NCBI Taxonomy" id="556531"/>
    <lineage>
        <taxon>Bacteria</taxon>
        <taxon>Bacillati</taxon>
        <taxon>Actinomycetota</taxon>
        <taxon>Actinomycetes</taxon>
        <taxon>Micromonosporales</taxon>
        <taxon>Micromonosporaceae</taxon>
        <taxon>Rugosimonospora</taxon>
    </lineage>
</organism>
<dbReference type="CDD" id="cd06171">
    <property type="entry name" value="Sigma70_r4"/>
    <property type="match status" value="1"/>
</dbReference>
<dbReference type="Pfam" id="PF04545">
    <property type="entry name" value="Sigma70_r4"/>
    <property type="match status" value="1"/>
</dbReference>
<dbReference type="NCBIfam" id="TIGR02937">
    <property type="entry name" value="sigma70-ECF"/>
    <property type="match status" value="1"/>
</dbReference>
<dbReference type="SUPFAM" id="SSF88659">
    <property type="entry name" value="Sigma3 and sigma4 domains of RNA polymerase sigma factors"/>
    <property type="match status" value="1"/>
</dbReference>
<dbReference type="Proteomes" id="UP001501570">
    <property type="component" value="Unassembled WGS sequence"/>
</dbReference>
<gene>
    <name evidence="8" type="ORF">GCM10023322_08180</name>
</gene>
<sequence length="191" mass="21771">MIAHACPPPAEEFGDVSAGRLDAAERERRMQTIFTANARPLRRFLLRQTHGLVEAAEDLLQETMLRAWRKLEELPENAESVRRWLFTVARNLAIDAARAKLSRPVEVCGEDVTWVRSTEDTFEELLDRATLRDALLRLTPEHRTVLVALYYRDASVAEAAEGIGIPEGTVRSRSFYALRTVREYLHREIAA</sequence>
<protein>
    <submittedName>
        <fullName evidence="8">Sigma-70 family RNA polymerase sigma factor</fullName>
    </submittedName>
</protein>
<evidence type="ECO:0000256" key="4">
    <source>
        <dbReference type="ARBA" id="ARBA00023125"/>
    </source>
</evidence>
<dbReference type="InterPro" id="IPR039425">
    <property type="entry name" value="RNA_pol_sigma-70-like"/>
</dbReference>
<dbReference type="RefSeq" id="WP_345626204.1">
    <property type="nucleotide sequence ID" value="NZ_BAABJQ010000002.1"/>
</dbReference>
<dbReference type="SUPFAM" id="SSF88946">
    <property type="entry name" value="Sigma2 domain of RNA polymerase sigma factors"/>
    <property type="match status" value="1"/>
</dbReference>
<evidence type="ECO:0000313" key="8">
    <source>
        <dbReference type="EMBL" id="GAA5179123.1"/>
    </source>
</evidence>
<evidence type="ECO:0000259" key="6">
    <source>
        <dbReference type="Pfam" id="PF04542"/>
    </source>
</evidence>
<keyword evidence="3" id="KW-0731">Sigma factor</keyword>
<keyword evidence="4" id="KW-0238">DNA-binding</keyword>
<name>A0ABP9RJU4_9ACTN</name>
<comment type="caution">
    <text evidence="8">The sequence shown here is derived from an EMBL/GenBank/DDBJ whole genome shotgun (WGS) entry which is preliminary data.</text>
</comment>
<dbReference type="PANTHER" id="PTHR43133">
    <property type="entry name" value="RNA POLYMERASE ECF-TYPE SIGMA FACTO"/>
    <property type="match status" value="1"/>
</dbReference>
<feature type="domain" description="RNA polymerase sigma-70 region 2" evidence="6">
    <location>
        <begin position="34"/>
        <end position="100"/>
    </location>
</feature>
<reference evidence="9" key="1">
    <citation type="journal article" date="2019" name="Int. J. Syst. Evol. Microbiol.">
        <title>The Global Catalogue of Microorganisms (GCM) 10K type strain sequencing project: providing services to taxonomists for standard genome sequencing and annotation.</title>
        <authorList>
            <consortium name="The Broad Institute Genomics Platform"/>
            <consortium name="The Broad Institute Genome Sequencing Center for Infectious Disease"/>
            <person name="Wu L."/>
            <person name="Ma J."/>
        </authorList>
    </citation>
    <scope>NUCLEOTIDE SEQUENCE [LARGE SCALE GENOMIC DNA]</scope>
    <source>
        <strain evidence="9">JCM 18304</strain>
    </source>
</reference>
<dbReference type="InterPro" id="IPR036388">
    <property type="entry name" value="WH-like_DNA-bd_sf"/>
</dbReference>
<evidence type="ECO:0000313" key="9">
    <source>
        <dbReference type="Proteomes" id="UP001501570"/>
    </source>
</evidence>
<proteinExistence type="inferred from homology"/>
<evidence type="ECO:0000256" key="2">
    <source>
        <dbReference type="ARBA" id="ARBA00023015"/>
    </source>
</evidence>